<keyword evidence="2" id="KW-1185">Reference proteome</keyword>
<accession>A0A0B7H2M7</accession>
<organism evidence="1 2">
    <name type="scientific">Treponema phagedenis</name>
    <dbReference type="NCBI Taxonomy" id="162"/>
    <lineage>
        <taxon>Bacteria</taxon>
        <taxon>Pseudomonadati</taxon>
        <taxon>Spirochaetota</taxon>
        <taxon>Spirochaetia</taxon>
        <taxon>Spirochaetales</taxon>
        <taxon>Treponemataceae</taxon>
        <taxon>Treponema</taxon>
    </lineage>
</organism>
<evidence type="ECO:0000313" key="2">
    <source>
        <dbReference type="Proteomes" id="UP000042527"/>
    </source>
</evidence>
<proteinExistence type="predicted"/>
<dbReference type="EMBL" id="CDNC01000049">
    <property type="protein sequence ID" value="CEM63221.1"/>
    <property type="molecule type" value="Genomic_DNA"/>
</dbReference>
<gene>
    <name evidence="1" type="ORF">TPHV1_70084</name>
</gene>
<sequence>MELSNSEQLTIVMLNLQTTIAPITNSNLIRKRYTSFHLSESG</sequence>
<evidence type="ECO:0000313" key="1">
    <source>
        <dbReference type="EMBL" id="CEM63221.1"/>
    </source>
</evidence>
<dbReference type="Proteomes" id="UP000042527">
    <property type="component" value="Unassembled WGS sequence"/>
</dbReference>
<name>A0A0B7H2M7_TREPH</name>
<reference evidence="2" key="1">
    <citation type="submission" date="2015-01" db="EMBL/GenBank/DDBJ databases">
        <authorList>
            <person name="Manzoor Shahid"/>
            <person name="Zubair Saima"/>
        </authorList>
    </citation>
    <scope>NUCLEOTIDE SEQUENCE [LARGE SCALE GENOMIC DNA]</scope>
    <source>
        <strain evidence="2">V1</strain>
    </source>
</reference>
<protein>
    <submittedName>
        <fullName evidence="1">Uncharacterized protein</fullName>
    </submittedName>
</protein>
<dbReference type="AlphaFoldDB" id="A0A0B7H2M7"/>